<dbReference type="NCBIfam" id="TIGR01168">
    <property type="entry name" value="YSIRK_signal"/>
    <property type="match status" value="1"/>
</dbReference>
<evidence type="ECO:0000313" key="5">
    <source>
        <dbReference type="EMBL" id="EGP65154.1"/>
    </source>
</evidence>
<evidence type="ECO:0000256" key="3">
    <source>
        <dbReference type="SAM" id="MobiDB-lite"/>
    </source>
</evidence>
<evidence type="ECO:0000313" key="6">
    <source>
        <dbReference type="Proteomes" id="UP000004568"/>
    </source>
</evidence>
<protein>
    <submittedName>
        <fullName evidence="5">Gram-positive signal peptide protein, YSIRK family</fullName>
    </submittedName>
</protein>
<dbReference type="EMBL" id="AFQV01000032">
    <property type="protein sequence ID" value="EGP65154.1"/>
    <property type="molecule type" value="Genomic_DNA"/>
</dbReference>
<keyword evidence="2" id="KW-0175">Coiled coil</keyword>
<comment type="caution">
    <text evidence="5">The sequence shown here is derived from an EMBL/GenBank/DDBJ whole genome shotgun (WGS) entry which is preliminary data.</text>
</comment>
<dbReference type="Pfam" id="PF04650">
    <property type="entry name" value="YSIRK_signal"/>
    <property type="match status" value="1"/>
</dbReference>
<feature type="non-terminal residue" evidence="5">
    <location>
        <position position="1025"/>
    </location>
</feature>
<sequence length="1025" mass="111195">MEHKNKSFSRIKRHQSDKVLRYSIRKYSFGAASVAVAALMFLGTHAVSADVVDAKNQPTIGAPNPNEEESPQIEPAPISKNEETKETEKVEVAKKTEKIEEPAENQEALEANPLTNGTSTSAITVTEDASGDKVAEKQTLDKTKLQANITKVQELLDKVNKEKAPASTLAAIQADLENAKNALNNNELTQAEVDAAAKTLSDKLFILSSMPKLGTPKKVSDETVVTPKTETEIKHSLETVKEDLQKYVKKSEITTDKPNVTAAEEILENISKQLENTTLTSKELTTLLEQAKAVRNTLVNEELRANSGARDSRNNRSMGEGVNFRADGVNVEGALYNVKEYISEDKFTGGGTVTGARARTIDKTFMTAKYSTEGNKKFITYDVYFQNDGQALSGYNGNAFWFYPPRDLLYQGGSYPVGVVSDLYYERYQKNTGATGTLSHNSNNFTRVGERYTVPLGRLASNSYQDSDSQRLWGSAGGLFQMSGGPTSVNSSQLQQMLKGLKDNPELNRIVRQDNGQLPRASYSHLLTVGSHQDYAYKFHIKVRLRDDVTAEQAQKAGTIAVTAKEGKAFNALQAYIYSATGTRLETKPDAQIDPIQGLTVTKTVGDTLGDPNDPANSGYVRHKENKSFPGGMTWSWQGGVKPTSTAKAGVFKYKVIATYQDGTTSEDKGSGSDGTVTLIVRPTAPTITTAPQYNGTLVSTDRVISGTGTAGATIKVTLQDGTTGTTTVNNQGKWTYNLGANEKLTQNTKSDATIKADNAISVTQTQNGAESEASTVNVQLAKAISIDTPVQAGRELTVKVPHDAGQFYIQLNYGTRQEYEYGVKQVNGQWQITDPNKANTTELIVKNGANISEKELTLRIKDSNKKINIPFTIPAGENKIRVRVHHVNAKNNPANPANETDQGWITASPATNNAPTITVKAPSTRNYTADGSLTLTGLKNLVTVADKEDDANKTVGNTASDNFNLTIRKGNQVVNLKNNDYLKKGEYTLTYATTDAAGATVTKEHTITVSSLAESKGTSITYPV</sequence>
<gene>
    <name evidence="5" type="ORF">HMPREF9957_0193</name>
</gene>
<dbReference type="AlphaFoldDB" id="F9HQ30"/>
<name>F9HQ30_STRMT</name>
<keyword evidence="1" id="KW-0732">Signal</keyword>
<dbReference type="RefSeq" id="WP_000400392.1">
    <property type="nucleotide sequence ID" value="NZ_AFQV01000032.1"/>
</dbReference>
<dbReference type="Proteomes" id="UP000004568">
    <property type="component" value="Unassembled WGS sequence"/>
</dbReference>
<proteinExistence type="predicted"/>
<feature type="compositionally biased region" description="Basic and acidic residues" evidence="3">
    <location>
        <begin position="80"/>
        <end position="101"/>
    </location>
</feature>
<dbReference type="InterPro" id="IPR005877">
    <property type="entry name" value="YSIRK_signal_dom"/>
</dbReference>
<dbReference type="eggNOG" id="COG2373">
    <property type="taxonomic scope" value="Bacteria"/>
</dbReference>
<feature type="coiled-coil region" evidence="2">
    <location>
        <begin position="142"/>
        <end position="189"/>
    </location>
</feature>
<evidence type="ECO:0000259" key="4">
    <source>
        <dbReference type="Pfam" id="PF04650"/>
    </source>
</evidence>
<dbReference type="OrthoDB" id="2214329at2"/>
<dbReference type="Gene3D" id="1.20.1270.90">
    <property type="entry name" value="AF1782-like"/>
    <property type="match status" value="1"/>
</dbReference>
<feature type="region of interest" description="Disordered" evidence="3">
    <location>
        <begin position="57"/>
        <end position="120"/>
    </location>
</feature>
<reference evidence="5 6" key="1">
    <citation type="submission" date="2011-05" db="EMBL/GenBank/DDBJ databases">
        <authorList>
            <person name="Durkin A.S."/>
            <person name="Radune D."/>
            <person name="Hostetler J."/>
            <person name="Torralba M."/>
            <person name="Gillis M."/>
            <person name="Methe B."/>
            <person name="Sutton G."/>
            <person name="Nelson K.E."/>
        </authorList>
    </citation>
    <scope>NUCLEOTIDE SEQUENCE [LARGE SCALE GENOMIC DNA]</scope>
    <source>
        <strain evidence="5 6">SK1080</strain>
    </source>
</reference>
<dbReference type="Gene3D" id="2.60.40.10">
    <property type="entry name" value="Immunoglobulins"/>
    <property type="match status" value="1"/>
</dbReference>
<dbReference type="InterPro" id="IPR013783">
    <property type="entry name" value="Ig-like_fold"/>
</dbReference>
<feature type="domain" description="YSIRK Gram-positive signal peptide" evidence="4">
    <location>
        <begin position="17"/>
        <end position="42"/>
    </location>
</feature>
<evidence type="ECO:0000256" key="2">
    <source>
        <dbReference type="SAM" id="Coils"/>
    </source>
</evidence>
<organism evidence="5 6">
    <name type="scientific">Streptococcus mitis SK1080</name>
    <dbReference type="NCBI Taxonomy" id="1008453"/>
    <lineage>
        <taxon>Bacteria</taxon>
        <taxon>Bacillati</taxon>
        <taxon>Bacillota</taxon>
        <taxon>Bacilli</taxon>
        <taxon>Lactobacillales</taxon>
        <taxon>Streptococcaceae</taxon>
        <taxon>Streptococcus</taxon>
        <taxon>Streptococcus mitis group</taxon>
    </lineage>
</organism>
<evidence type="ECO:0000256" key="1">
    <source>
        <dbReference type="ARBA" id="ARBA00022729"/>
    </source>
</evidence>
<accession>F9HQ30</accession>